<dbReference type="Proteomes" id="UP000625210">
    <property type="component" value="Unassembled WGS sequence"/>
</dbReference>
<proteinExistence type="predicted"/>
<feature type="transmembrane region" description="Helical" evidence="1">
    <location>
        <begin position="18"/>
        <end position="37"/>
    </location>
</feature>
<keyword evidence="1" id="KW-0812">Transmembrane</keyword>
<evidence type="ECO:0000313" key="3">
    <source>
        <dbReference type="Proteomes" id="UP000625210"/>
    </source>
</evidence>
<keyword evidence="3" id="KW-1185">Reference proteome</keyword>
<accession>A0A8J2YEM0</accession>
<keyword evidence="1" id="KW-0472">Membrane</keyword>
<evidence type="ECO:0000256" key="1">
    <source>
        <dbReference type="SAM" id="Phobius"/>
    </source>
</evidence>
<evidence type="ECO:0008006" key="4">
    <source>
        <dbReference type="Google" id="ProtNLM"/>
    </source>
</evidence>
<name>A0A8J2YEM0_9BACL</name>
<dbReference type="RefSeq" id="WP_188648708.1">
    <property type="nucleotide sequence ID" value="NZ_BMHQ01000012.1"/>
</dbReference>
<reference evidence="2" key="1">
    <citation type="journal article" date="2014" name="Int. J. Syst. Evol. Microbiol.">
        <title>Complete genome sequence of Corynebacterium casei LMG S-19264T (=DSM 44701T), isolated from a smear-ripened cheese.</title>
        <authorList>
            <consortium name="US DOE Joint Genome Institute (JGI-PGF)"/>
            <person name="Walter F."/>
            <person name="Albersmeier A."/>
            <person name="Kalinowski J."/>
            <person name="Ruckert C."/>
        </authorList>
    </citation>
    <scope>NUCLEOTIDE SEQUENCE</scope>
    <source>
        <strain evidence="2">CGMCC 1.15179</strain>
    </source>
</reference>
<dbReference type="EMBL" id="BMHQ01000012">
    <property type="protein sequence ID" value="GGE25872.1"/>
    <property type="molecule type" value="Genomic_DNA"/>
</dbReference>
<sequence>MSESLCIPNIGKKERKKCYIRSVCFFAVAVIAIALLLMSGVSAWWRLLLVLPFWMGFMALFIARGKT</sequence>
<keyword evidence="1" id="KW-1133">Transmembrane helix</keyword>
<feature type="transmembrane region" description="Helical" evidence="1">
    <location>
        <begin position="43"/>
        <end position="63"/>
    </location>
</feature>
<protein>
    <recommendedName>
        <fullName evidence="4">Transmembrane protein</fullName>
    </recommendedName>
</protein>
<gene>
    <name evidence="2" type="ORF">GCM10011571_30010</name>
</gene>
<organism evidence="2 3">
    <name type="scientific">Marinithermofilum abyssi</name>
    <dbReference type="NCBI Taxonomy" id="1571185"/>
    <lineage>
        <taxon>Bacteria</taxon>
        <taxon>Bacillati</taxon>
        <taxon>Bacillota</taxon>
        <taxon>Bacilli</taxon>
        <taxon>Bacillales</taxon>
        <taxon>Thermoactinomycetaceae</taxon>
        <taxon>Marinithermofilum</taxon>
    </lineage>
</organism>
<evidence type="ECO:0000313" key="2">
    <source>
        <dbReference type="EMBL" id="GGE25872.1"/>
    </source>
</evidence>
<reference evidence="2" key="2">
    <citation type="submission" date="2020-09" db="EMBL/GenBank/DDBJ databases">
        <authorList>
            <person name="Sun Q."/>
            <person name="Zhou Y."/>
        </authorList>
    </citation>
    <scope>NUCLEOTIDE SEQUENCE</scope>
    <source>
        <strain evidence="2">CGMCC 1.15179</strain>
    </source>
</reference>
<dbReference type="AlphaFoldDB" id="A0A8J2YEM0"/>
<comment type="caution">
    <text evidence="2">The sequence shown here is derived from an EMBL/GenBank/DDBJ whole genome shotgun (WGS) entry which is preliminary data.</text>
</comment>